<protein>
    <submittedName>
        <fullName evidence="1">Uncharacterized protein</fullName>
    </submittedName>
</protein>
<proteinExistence type="predicted"/>
<reference evidence="1" key="1">
    <citation type="thesis" date="2021" institute="BYU ScholarsArchive" country="Provo, UT, USA">
        <title>Applications of and Algorithms for Genome Assembly and Genomic Analyses with an Emphasis on Marine Teleosts.</title>
        <authorList>
            <person name="Pickett B.D."/>
        </authorList>
    </citation>
    <scope>NUCLEOTIDE SEQUENCE</scope>
    <source>
        <strain evidence="1">HI-2016</strain>
    </source>
</reference>
<dbReference type="AlphaFoldDB" id="A0A8T2PGW4"/>
<evidence type="ECO:0000313" key="2">
    <source>
        <dbReference type="Proteomes" id="UP000824540"/>
    </source>
</evidence>
<gene>
    <name evidence="1" type="ORF">JZ751_022985</name>
</gene>
<name>A0A8T2PGW4_9TELE</name>
<dbReference type="EMBL" id="JAFBMS010000006">
    <property type="protein sequence ID" value="KAG9351734.1"/>
    <property type="molecule type" value="Genomic_DNA"/>
</dbReference>
<sequence length="61" mass="6916">MDLFISSQAEGVLPKASVYHKLVLHLGTSRGIYIPKVNIQNFQHWRAPTPKLTIDQGISHY</sequence>
<dbReference type="Proteomes" id="UP000824540">
    <property type="component" value="Unassembled WGS sequence"/>
</dbReference>
<organism evidence="1 2">
    <name type="scientific">Albula glossodonta</name>
    <name type="common">roundjaw bonefish</name>
    <dbReference type="NCBI Taxonomy" id="121402"/>
    <lineage>
        <taxon>Eukaryota</taxon>
        <taxon>Metazoa</taxon>
        <taxon>Chordata</taxon>
        <taxon>Craniata</taxon>
        <taxon>Vertebrata</taxon>
        <taxon>Euteleostomi</taxon>
        <taxon>Actinopterygii</taxon>
        <taxon>Neopterygii</taxon>
        <taxon>Teleostei</taxon>
        <taxon>Albuliformes</taxon>
        <taxon>Albulidae</taxon>
        <taxon>Albula</taxon>
    </lineage>
</organism>
<comment type="caution">
    <text evidence="1">The sequence shown here is derived from an EMBL/GenBank/DDBJ whole genome shotgun (WGS) entry which is preliminary data.</text>
</comment>
<accession>A0A8T2PGW4</accession>
<keyword evidence="2" id="KW-1185">Reference proteome</keyword>
<evidence type="ECO:0000313" key="1">
    <source>
        <dbReference type="EMBL" id="KAG9351734.1"/>
    </source>
</evidence>